<feature type="compositionally biased region" description="Basic and acidic residues" evidence="1">
    <location>
        <begin position="699"/>
        <end position="708"/>
    </location>
</feature>
<feature type="region of interest" description="Disordered" evidence="1">
    <location>
        <begin position="508"/>
        <end position="596"/>
    </location>
</feature>
<feature type="region of interest" description="Disordered" evidence="1">
    <location>
        <begin position="145"/>
        <end position="169"/>
    </location>
</feature>
<evidence type="ECO:0000256" key="1">
    <source>
        <dbReference type="SAM" id="MobiDB-lite"/>
    </source>
</evidence>
<feature type="compositionally biased region" description="Low complexity" evidence="1">
    <location>
        <begin position="555"/>
        <end position="576"/>
    </location>
</feature>
<feature type="compositionally biased region" description="Polar residues" evidence="1">
    <location>
        <begin position="477"/>
        <end position="490"/>
    </location>
</feature>
<feature type="region of interest" description="Disordered" evidence="1">
    <location>
        <begin position="189"/>
        <end position="370"/>
    </location>
</feature>
<protein>
    <submittedName>
        <fullName evidence="2">Uncharacterized protein</fullName>
    </submittedName>
</protein>
<feature type="compositionally biased region" description="Pro residues" evidence="1">
    <location>
        <begin position="727"/>
        <end position="739"/>
    </location>
</feature>
<feature type="compositionally biased region" description="Basic and acidic residues" evidence="1">
    <location>
        <begin position="430"/>
        <end position="443"/>
    </location>
</feature>
<feature type="compositionally biased region" description="Polar residues" evidence="1">
    <location>
        <begin position="684"/>
        <end position="695"/>
    </location>
</feature>
<dbReference type="Proteomes" id="UP000218334">
    <property type="component" value="Unassembled WGS sequence"/>
</dbReference>
<dbReference type="STRING" id="1076256.A0A2H3CGT2"/>
<gene>
    <name evidence="2" type="ORF">ARMSODRAFT_1081419</name>
</gene>
<feature type="compositionally biased region" description="Basic and acidic residues" evidence="1">
    <location>
        <begin position="577"/>
        <end position="586"/>
    </location>
</feature>
<feature type="region of interest" description="Disordered" evidence="1">
    <location>
        <begin position="890"/>
        <end position="1024"/>
    </location>
</feature>
<feature type="compositionally biased region" description="Polar residues" evidence="1">
    <location>
        <begin position="98"/>
        <end position="117"/>
    </location>
</feature>
<keyword evidence="3" id="KW-1185">Reference proteome</keyword>
<accession>A0A2H3CGT2</accession>
<dbReference type="AlphaFoldDB" id="A0A2H3CGT2"/>
<feature type="compositionally biased region" description="Basic residues" evidence="1">
    <location>
        <begin position="287"/>
        <end position="296"/>
    </location>
</feature>
<feature type="compositionally biased region" description="Polar residues" evidence="1">
    <location>
        <begin position="237"/>
        <end position="249"/>
    </location>
</feature>
<organism evidence="2 3">
    <name type="scientific">Armillaria solidipes</name>
    <dbReference type="NCBI Taxonomy" id="1076256"/>
    <lineage>
        <taxon>Eukaryota</taxon>
        <taxon>Fungi</taxon>
        <taxon>Dikarya</taxon>
        <taxon>Basidiomycota</taxon>
        <taxon>Agaricomycotina</taxon>
        <taxon>Agaricomycetes</taxon>
        <taxon>Agaricomycetidae</taxon>
        <taxon>Agaricales</taxon>
        <taxon>Marasmiineae</taxon>
        <taxon>Physalacriaceae</taxon>
        <taxon>Armillaria</taxon>
    </lineage>
</organism>
<feature type="compositionally biased region" description="Acidic residues" evidence="1">
    <location>
        <begin position="652"/>
        <end position="663"/>
    </location>
</feature>
<evidence type="ECO:0000313" key="2">
    <source>
        <dbReference type="EMBL" id="PBK74506.1"/>
    </source>
</evidence>
<evidence type="ECO:0000313" key="3">
    <source>
        <dbReference type="Proteomes" id="UP000218334"/>
    </source>
</evidence>
<dbReference type="EMBL" id="KZ293419">
    <property type="protein sequence ID" value="PBK74506.1"/>
    <property type="molecule type" value="Genomic_DNA"/>
</dbReference>
<feature type="region of interest" description="Disordered" evidence="1">
    <location>
        <begin position="645"/>
        <end position="862"/>
    </location>
</feature>
<feature type="compositionally biased region" description="Acidic residues" evidence="1">
    <location>
        <begin position="994"/>
        <end position="1007"/>
    </location>
</feature>
<feature type="compositionally biased region" description="Polar residues" evidence="1">
    <location>
        <begin position="952"/>
        <end position="974"/>
    </location>
</feature>
<proteinExistence type="predicted"/>
<feature type="region of interest" description="Disordered" evidence="1">
    <location>
        <begin position="458"/>
        <end position="496"/>
    </location>
</feature>
<feature type="compositionally biased region" description="Basic and acidic residues" evidence="1">
    <location>
        <begin position="407"/>
        <end position="416"/>
    </location>
</feature>
<feature type="region of interest" description="Disordered" evidence="1">
    <location>
        <begin position="386"/>
        <end position="443"/>
    </location>
</feature>
<feature type="region of interest" description="Disordered" evidence="1">
    <location>
        <begin position="94"/>
        <end position="129"/>
    </location>
</feature>
<name>A0A2H3CGT2_9AGAR</name>
<feature type="compositionally biased region" description="Polar residues" evidence="1">
    <location>
        <begin position="508"/>
        <end position="519"/>
    </location>
</feature>
<feature type="compositionally biased region" description="Polar residues" evidence="1">
    <location>
        <begin position="201"/>
        <end position="211"/>
    </location>
</feature>
<sequence>MAPSRVNEPRSVITFHSPIRTFNRIFSENSLQEMKDAVRKKLGLSSALPIHLDHLQGEYCIALEDDDDFNAFHLLAKSMASLVVRVTVGGTADETRNGETITTATHLPPINSSSEKPSSVRPRRRKASISKAGFTSQNFRVIEYAGPSAETSMRGPTERGKRKRIADEDSLKANIGNNIALELAPAADVTASPKRKKLKRSTITAGTSDSINDVDMLSPPEESSEAAPKKRKEEVGDSTSKGPTSSDLHLSTKTVKSKKGSKASIIPDRTDEVETDSPLAAADVQVSKKKKTHKKKAMEAESLHSVSPLADPDIPGVSKSSAEKASRVSNTIKKNTGLAPEVPISDSLSTATKKGKKKKEKKTLLPNEGEAEETVVDAYDKYFRSGQELDHEVPSQAALSSKNAKKRPTEITKPDEDSTNSNRIGQRKTKQSDAETSKRHSTIEELEAAQATIRAAIAQKSSRRKQAAVDDAVTTDIGLSTDASKGTSPSIADGPPTAIVQVAEIKTSSTLTSKQAKQSRQLKKVPLHAPLERHSSPAASTTEIDVFGPVTSPASVVKKGSGSGSKNNGRKSGSSPEKSRSSRDVPMKAMISGDDEELTALIRGPQRGRVDVGQILSVAAAGGDEDDAAGELEEDEEIQLRYRSFAAADASSSEEEIEDDDSPDVVSETDRQTSVPLVAPSILHESSATDSNDAASQDAEQRAGDDGHPVNSVLVPDTPEEESPASPISPKPPTEPEPGSPIESFDEPQQALQTHVGSPPRRPNGLLKRMKGKSASLSPQQSRLRPMLSKIGKLNGVSEETDSEAQKIASQSPPTESPALPEPMDLDNVPMPDSAKPRRQSLDTWAILKPSSPNTDADSSMNIDELVSVNYDEVTSSTPNDRRLAFQATTRQMAEGASSLDSHDSQPTDDPLFIPSESQHPFPYSQYQAVSAHDSEDEDEVEATVKSGPDVTASSFRRLTDIGSQRTFFSSQPPGWQKADFSRPTLQDLYGNGPDDESDSSDGDGDGDGEKTSHIPQSRRAGAK</sequence>
<feature type="compositionally biased region" description="Polar residues" evidence="1">
    <location>
        <begin position="851"/>
        <end position="862"/>
    </location>
</feature>
<reference evidence="3" key="1">
    <citation type="journal article" date="2017" name="Nat. Ecol. Evol.">
        <title>Genome expansion and lineage-specific genetic innovations in the forest pathogenic fungi Armillaria.</title>
        <authorList>
            <person name="Sipos G."/>
            <person name="Prasanna A.N."/>
            <person name="Walter M.C."/>
            <person name="O'Connor E."/>
            <person name="Balint B."/>
            <person name="Krizsan K."/>
            <person name="Kiss B."/>
            <person name="Hess J."/>
            <person name="Varga T."/>
            <person name="Slot J."/>
            <person name="Riley R."/>
            <person name="Boka B."/>
            <person name="Rigling D."/>
            <person name="Barry K."/>
            <person name="Lee J."/>
            <person name="Mihaltcheva S."/>
            <person name="LaButti K."/>
            <person name="Lipzen A."/>
            <person name="Waldron R."/>
            <person name="Moloney N.M."/>
            <person name="Sperisen C."/>
            <person name="Kredics L."/>
            <person name="Vagvoelgyi C."/>
            <person name="Patrignani A."/>
            <person name="Fitzpatrick D."/>
            <person name="Nagy I."/>
            <person name="Doyle S."/>
            <person name="Anderson J.B."/>
            <person name="Grigoriev I.V."/>
            <person name="Gueldener U."/>
            <person name="Muensterkoetter M."/>
            <person name="Nagy L.G."/>
        </authorList>
    </citation>
    <scope>NUCLEOTIDE SEQUENCE [LARGE SCALE GENOMIC DNA]</scope>
    <source>
        <strain evidence="3">28-4</strain>
    </source>
</reference>